<dbReference type="Proteomes" id="UP001363622">
    <property type="component" value="Unassembled WGS sequence"/>
</dbReference>
<reference evidence="2 3" key="1">
    <citation type="submission" date="2024-04" db="EMBL/GenBank/DDBJ databases">
        <title>Phyllosticta paracitricarpa is synonymous to the EU quarantine fungus P. citricarpa based on phylogenomic analyses.</title>
        <authorList>
            <consortium name="Lawrence Berkeley National Laboratory"/>
            <person name="Van Ingen-Buijs V.A."/>
            <person name="Van Westerhoven A.C."/>
            <person name="Haridas S."/>
            <person name="Skiadas P."/>
            <person name="Martin F."/>
            <person name="Groenewald J.Z."/>
            <person name="Crous P.W."/>
            <person name="Seidl M.F."/>
        </authorList>
    </citation>
    <scope>NUCLEOTIDE SEQUENCE [LARGE SCALE GENOMIC DNA]</scope>
    <source>
        <strain evidence="2 3">CBS 123371</strain>
    </source>
</reference>
<evidence type="ECO:0000256" key="1">
    <source>
        <dbReference type="SAM" id="SignalP"/>
    </source>
</evidence>
<gene>
    <name evidence="2" type="ORF">IWZ03DRAFT_154172</name>
</gene>
<feature type="chain" id="PRO_5047052620" evidence="1">
    <location>
        <begin position="27"/>
        <end position="130"/>
    </location>
</feature>
<sequence length="130" mass="14240">MVNTKPSKGFPCLYLLVLEMSGAGFGDDSTAPSVAVRRLRPETDNWVRPTCSVTPSDHLDQLQTLTRSFSFLLVNVCRTFSACSSADERQYLCGASATLDNLGCILEQCYMEKILQPGTESSSVGWHQAL</sequence>
<proteinExistence type="predicted"/>
<dbReference type="EMBL" id="JBBPHU010000004">
    <property type="protein sequence ID" value="KAK7518691.1"/>
    <property type="molecule type" value="Genomic_DNA"/>
</dbReference>
<keyword evidence="1" id="KW-0732">Signal</keyword>
<protein>
    <submittedName>
        <fullName evidence="2">Uncharacterized protein</fullName>
    </submittedName>
</protein>
<evidence type="ECO:0000313" key="2">
    <source>
        <dbReference type="EMBL" id="KAK7518691.1"/>
    </source>
</evidence>
<accession>A0ABR1KQK4</accession>
<comment type="caution">
    <text evidence="2">The sequence shown here is derived from an EMBL/GenBank/DDBJ whole genome shotgun (WGS) entry which is preliminary data.</text>
</comment>
<feature type="signal peptide" evidence="1">
    <location>
        <begin position="1"/>
        <end position="26"/>
    </location>
</feature>
<name>A0ABR1KQK4_9PEZI</name>
<organism evidence="2 3">
    <name type="scientific">Phyllosticta citriasiana</name>
    <dbReference type="NCBI Taxonomy" id="595635"/>
    <lineage>
        <taxon>Eukaryota</taxon>
        <taxon>Fungi</taxon>
        <taxon>Dikarya</taxon>
        <taxon>Ascomycota</taxon>
        <taxon>Pezizomycotina</taxon>
        <taxon>Dothideomycetes</taxon>
        <taxon>Dothideomycetes incertae sedis</taxon>
        <taxon>Botryosphaeriales</taxon>
        <taxon>Phyllostictaceae</taxon>
        <taxon>Phyllosticta</taxon>
    </lineage>
</organism>
<evidence type="ECO:0000313" key="3">
    <source>
        <dbReference type="Proteomes" id="UP001363622"/>
    </source>
</evidence>
<keyword evidence="3" id="KW-1185">Reference proteome</keyword>